<keyword evidence="4" id="KW-0732">Signal</keyword>
<dbReference type="Proteomes" id="UP000887563">
    <property type="component" value="Unplaced"/>
</dbReference>
<dbReference type="InterPro" id="IPR050309">
    <property type="entry name" value="Type-B_Carboxylest/Lipase"/>
</dbReference>
<dbReference type="EC" id="3.1.1.-" evidence="4"/>
<evidence type="ECO:0000259" key="5">
    <source>
        <dbReference type="Pfam" id="PF00135"/>
    </source>
</evidence>
<accession>A0A914MQN4</accession>
<dbReference type="InterPro" id="IPR019826">
    <property type="entry name" value="Carboxylesterase_B_AS"/>
</dbReference>
<organism evidence="6 7">
    <name type="scientific">Meloidogyne incognita</name>
    <name type="common">Southern root-knot nematode worm</name>
    <name type="synonym">Oxyuris incognita</name>
    <dbReference type="NCBI Taxonomy" id="6306"/>
    <lineage>
        <taxon>Eukaryota</taxon>
        <taxon>Metazoa</taxon>
        <taxon>Ecdysozoa</taxon>
        <taxon>Nematoda</taxon>
        <taxon>Chromadorea</taxon>
        <taxon>Rhabditida</taxon>
        <taxon>Tylenchina</taxon>
        <taxon>Tylenchomorpha</taxon>
        <taxon>Tylenchoidea</taxon>
        <taxon>Meloidogynidae</taxon>
        <taxon>Meloidogyninae</taxon>
        <taxon>Meloidogyne</taxon>
        <taxon>Meloidogyne incognita group</taxon>
    </lineage>
</organism>
<dbReference type="GO" id="GO:0052689">
    <property type="term" value="F:carboxylic ester hydrolase activity"/>
    <property type="evidence" value="ECO:0007669"/>
    <property type="project" value="UniProtKB-KW"/>
</dbReference>
<keyword evidence="3 4" id="KW-0378">Hydrolase</keyword>
<dbReference type="SUPFAM" id="SSF53474">
    <property type="entry name" value="alpha/beta-Hydrolases"/>
    <property type="match status" value="1"/>
</dbReference>
<dbReference type="AlphaFoldDB" id="A0A914MQN4"/>
<keyword evidence="2" id="KW-0719">Serine esterase</keyword>
<evidence type="ECO:0000256" key="1">
    <source>
        <dbReference type="ARBA" id="ARBA00005964"/>
    </source>
</evidence>
<dbReference type="WBParaSite" id="Minc3s02429g29988">
    <property type="protein sequence ID" value="Minc3s02429g29988"/>
    <property type="gene ID" value="Minc3s02429g29988"/>
</dbReference>
<evidence type="ECO:0000256" key="2">
    <source>
        <dbReference type="ARBA" id="ARBA00022487"/>
    </source>
</evidence>
<evidence type="ECO:0000256" key="3">
    <source>
        <dbReference type="ARBA" id="ARBA00022801"/>
    </source>
</evidence>
<dbReference type="InterPro" id="IPR029058">
    <property type="entry name" value="AB_hydrolase_fold"/>
</dbReference>
<keyword evidence="6" id="KW-1185">Reference proteome</keyword>
<feature type="domain" description="Carboxylesterase type B" evidence="5">
    <location>
        <begin position="31"/>
        <end position="522"/>
    </location>
</feature>
<dbReference type="PANTHER" id="PTHR11559">
    <property type="entry name" value="CARBOXYLESTERASE"/>
    <property type="match status" value="1"/>
</dbReference>
<proteinExistence type="inferred from homology"/>
<dbReference type="Gene3D" id="3.40.50.1820">
    <property type="entry name" value="alpha/beta hydrolase"/>
    <property type="match status" value="1"/>
</dbReference>
<dbReference type="Pfam" id="PF00135">
    <property type="entry name" value="COesterase"/>
    <property type="match status" value="1"/>
</dbReference>
<evidence type="ECO:0000256" key="4">
    <source>
        <dbReference type="RuleBase" id="RU361235"/>
    </source>
</evidence>
<name>A0A914MQN4_MELIC</name>
<feature type="chain" id="PRO_5038155124" description="Carboxylic ester hydrolase" evidence="4">
    <location>
        <begin position="25"/>
        <end position="548"/>
    </location>
</feature>
<evidence type="ECO:0000313" key="6">
    <source>
        <dbReference type="Proteomes" id="UP000887563"/>
    </source>
</evidence>
<feature type="signal peptide" evidence="4">
    <location>
        <begin position="1"/>
        <end position="24"/>
    </location>
</feature>
<dbReference type="InterPro" id="IPR002018">
    <property type="entry name" value="CarbesteraseB"/>
</dbReference>
<comment type="similarity">
    <text evidence="1 4">Belongs to the type-B carboxylesterase/lipase family.</text>
</comment>
<protein>
    <recommendedName>
        <fullName evidence="4">Carboxylic ester hydrolase</fullName>
        <ecNumber evidence="4">3.1.1.-</ecNumber>
    </recommendedName>
</protein>
<dbReference type="PROSITE" id="PS00122">
    <property type="entry name" value="CARBOXYLESTERASE_B_1"/>
    <property type="match status" value="1"/>
</dbReference>
<evidence type="ECO:0000313" key="7">
    <source>
        <dbReference type="WBParaSite" id="Minc3s02429g29988"/>
    </source>
</evidence>
<reference evidence="7" key="1">
    <citation type="submission" date="2022-11" db="UniProtKB">
        <authorList>
            <consortium name="WormBaseParasite"/>
        </authorList>
    </citation>
    <scope>IDENTIFICATION</scope>
</reference>
<sequence length="548" mass="60137">MSTYYPVTYLLIFLLSFNNVTLKAQGDGAPVACTESGAVKGYKGDNKIAIFKGIPYASAQRWKEPQPAPKWKGIKITTDFGSSCAQPTNNNGFYGSEDCLFLNVFTKSKKLWPKIWPGTQEAGTQRSCSEIKNIFFIKAISSIGKTDKLSPVYIWIHGGAFTIGSAASGPWSGEGLASKGIVFVSINYRLGPLGFLAHPALSKENPKIHGNYGLLDQIFAIKWVKNNIANFGGDPEKITVGGQSAGGMSIYYLAFSPLTKDLMKAVTIESAGAFYPNDPKLCWVNPSSIQDAEKNGIAHLSFLGKDATASQLRALSTEQIFQNKWSGFFFAPVQDGYVIPGPIKQLMEQKKQNQFYMLIGFNSEEYGSSPTKKVSLSKFKQDAITQYGSLANDYLQLYPASDDSSATSQANNAPREYFTISQNMWGQLWIKGCSKGLYQYLYDHAPPGTEKTTGCDHGSELPYFLNTISKNASPSERALADKMSNYIVNFIKKYDPNGDNLEKWSSQSVGSKTVMGLGNKFGDKSIASGQTDKKIDFVKRFMSSRGVL</sequence>